<dbReference type="PROSITE" id="PS51178">
    <property type="entry name" value="PASTA"/>
    <property type="match status" value="1"/>
</dbReference>
<keyword evidence="4" id="KW-0812">Transmembrane</keyword>
<keyword evidence="2" id="KW-0645">Protease</keyword>
<evidence type="ECO:0000256" key="4">
    <source>
        <dbReference type="SAM" id="Phobius"/>
    </source>
</evidence>
<dbReference type="Pfam" id="PF00905">
    <property type="entry name" value="Transpeptidase"/>
    <property type="match status" value="1"/>
</dbReference>
<comment type="caution">
    <text evidence="6">The sequence shown here is derived from an EMBL/GenBank/DDBJ whole genome shotgun (WGS) entry which is preliminary data.</text>
</comment>
<feature type="domain" description="PASTA" evidence="5">
    <location>
        <begin position="641"/>
        <end position="704"/>
    </location>
</feature>
<proteinExistence type="predicted"/>
<evidence type="ECO:0000313" key="6">
    <source>
        <dbReference type="EMBL" id="GAB1251159.1"/>
    </source>
</evidence>
<dbReference type="RefSeq" id="WP_411914974.1">
    <property type="nucleotide sequence ID" value="NZ_BAAFSF010000001.1"/>
</dbReference>
<dbReference type="PANTHER" id="PTHR30627:SF1">
    <property type="entry name" value="PEPTIDOGLYCAN D,D-TRANSPEPTIDASE FTSI"/>
    <property type="match status" value="1"/>
</dbReference>
<comment type="subcellular location">
    <subcellularLocation>
        <location evidence="1">Membrane</location>
    </subcellularLocation>
</comment>
<organism evidence="6 7">
    <name type="scientific">Porphyromonas miyakawae</name>
    <dbReference type="NCBI Taxonomy" id="3137470"/>
    <lineage>
        <taxon>Bacteria</taxon>
        <taxon>Pseudomonadati</taxon>
        <taxon>Bacteroidota</taxon>
        <taxon>Bacteroidia</taxon>
        <taxon>Bacteroidales</taxon>
        <taxon>Porphyromonadaceae</taxon>
        <taxon>Porphyromonas</taxon>
    </lineage>
</organism>
<dbReference type="Pfam" id="PF03793">
    <property type="entry name" value="PASTA"/>
    <property type="match status" value="1"/>
</dbReference>
<dbReference type="SUPFAM" id="SSF56601">
    <property type="entry name" value="beta-lactamase/transpeptidase-like"/>
    <property type="match status" value="1"/>
</dbReference>
<dbReference type="InterPro" id="IPR050515">
    <property type="entry name" value="Beta-lactam/transpept"/>
</dbReference>
<dbReference type="InterPro" id="IPR001460">
    <property type="entry name" value="PCN-bd_Tpept"/>
</dbReference>
<dbReference type="InterPro" id="IPR005543">
    <property type="entry name" value="PASTA_dom"/>
</dbReference>
<dbReference type="Proteomes" id="UP001628220">
    <property type="component" value="Unassembled WGS sequence"/>
</dbReference>
<keyword evidence="7" id="KW-1185">Reference proteome</keyword>
<dbReference type="Pfam" id="PF03717">
    <property type="entry name" value="PBP_dimer"/>
    <property type="match status" value="1"/>
</dbReference>
<evidence type="ECO:0000256" key="3">
    <source>
        <dbReference type="ARBA" id="ARBA00023136"/>
    </source>
</evidence>
<dbReference type="InterPro" id="IPR012338">
    <property type="entry name" value="Beta-lactam/transpept-like"/>
</dbReference>
<evidence type="ECO:0000256" key="2">
    <source>
        <dbReference type="ARBA" id="ARBA00022645"/>
    </source>
</evidence>
<dbReference type="InterPro" id="IPR005311">
    <property type="entry name" value="PBP_dimer"/>
</dbReference>
<evidence type="ECO:0000259" key="5">
    <source>
        <dbReference type="PROSITE" id="PS51178"/>
    </source>
</evidence>
<evidence type="ECO:0000313" key="7">
    <source>
        <dbReference type="Proteomes" id="UP001628220"/>
    </source>
</evidence>
<keyword evidence="4" id="KW-1133">Transmembrane helix</keyword>
<accession>A0ABQ0E0G8</accession>
<protein>
    <submittedName>
        <fullName evidence="6">Penicillin-binding protein</fullName>
    </submittedName>
</protein>
<dbReference type="SUPFAM" id="SSF56519">
    <property type="entry name" value="Penicillin binding protein dimerisation domain"/>
    <property type="match status" value="1"/>
</dbReference>
<keyword evidence="2" id="KW-0121">Carboxypeptidase</keyword>
<sequence>MAETTKTESNQEVQERVRKERKHMLRRYRTIIGTAFVGFVIAIWCTVYKIMFVEGAKWLEVGETLSPPKEDSIPPLRGSIYAAEGELLSISAPYYKLFFDFKSESVQILKKKGAYTQKMEELADALVNIVQSTPLNKKELLARWQKGDKKGSRAFNLIGKEISYMEFEQLKSHPALYYQYVNSKGGKSTVSLLRCIRKEERQRRMHPYDDLAGTVIGNVLGDGDGNLLTKGASGLEAGYDSLLVGRPGRTLKQRIGGSWTEITLEEPHSGGSLYTTINVDLQKITDRALEKRLIETQGNRGTAILMEVSTGRIIAMSNLSRRDSAHYEPAYCIAFSDFFHPGSVFKAATIMAALEDGVVTPTSLIDVGPGYYRIGRRTITDHGSQLKGSITVEKCIALSSNVAMAKIALKGYSDNPQRFIDKVKSFGLCDDLQLEIPGYATTRIKDVTDPTWSAISLPWIAHGYETQVTPITLATFYAAIANGGHYLRPYLVDSVVSVDGHILYRGERRVLRDSICSPATAQALQKMLRMVVTEGTGKLAQSDIVNISGKSGTAQVGSTGRGYIYSASFCGIFPSEAPEYVCFVDIIAPRRISIYGGPISAPVVKEIAEGVTLHNHRYNPNHLKEVIQPLEPSLSKVSRPGKQQFKATGKMPGVIGLSAADATYSLMRIGLKVKLEGNGFVVAQQPAAGSPIDASTVVSLSLESIKSQSNANHLSNTSSNDR</sequence>
<name>A0ABQ0E0G8_9PORP</name>
<dbReference type="InterPro" id="IPR036138">
    <property type="entry name" value="PBP_dimer_sf"/>
</dbReference>
<dbReference type="Gene3D" id="3.30.10.20">
    <property type="match status" value="1"/>
</dbReference>
<dbReference type="CDD" id="cd06575">
    <property type="entry name" value="PASTA_Pbp2x-like_2"/>
    <property type="match status" value="1"/>
</dbReference>
<evidence type="ECO:0000256" key="1">
    <source>
        <dbReference type="ARBA" id="ARBA00004370"/>
    </source>
</evidence>
<dbReference type="SUPFAM" id="SSF54184">
    <property type="entry name" value="Penicillin-binding protein 2x (pbp-2x), c-terminal domain"/>
    <property type="match status" value="1"/>
</dbReference>
<dbReference type="PANTHER" id="PTHR30627">
    <property type="entry name" value="PEPTIDOGLYCAN D,D-TRANSPEPTIDASE"/>
    <property type="match status" value="1"/>
</dbReference>
<dbReference type="Gene3D" id="3.30.450.330">
    <property type="match status" value="1"/>
</dbReference>
<reference evidence="6 7" key="1">
    <citation type="journal article" date="2025" name="Int. J. Syst. Evol. Microbiol.">
        <title>Desulfovibrio falkowii sp. nov., Porphyromonas miyakawae sp. nov., Mediterraneibacter flintii sp. nov. and Owariibacterium komagatae gen. nov., sp. nov., isolated from human faeces.</title>
        <authorList>
            <person name="Hamaguchi T."/>
            <person name="Ohara M."/>
            <person name="Hisatomi A."/>
            <person name="Sekiguchi K."/>
            <person name="Takeda J.I."/>
            <person name="Ueyama J."/>
            <person name="Ito M."/>
            <person name="Nishiwaki H."/>
            <person name="Ogi T."/>
            <person name="Hirayama M."/>
            <person name="Ohkuma M."/>
            <person name="Sakamoto M."/>
            <person name="Ohno K."/>
        </authorList>
    </citation>
    <scope>NUCLEOTIDE SEQUENCE [LARGE SCALE GENOMIC DNA]</scope>
    <source>
        <strain evidence="6 7">13CB11C</strain>
    </source>
</reference>
<dbReference type="Gene3D" id="3.90.1310.10">
    <property type="entry name" value="Penicillin-binding protein 2a (Domain 2)"/>
    <property type="match status" value="1"/>
</dbReference>
<gene>
    <name evidence="6" type="ORF">Tsumi_02630</name>
</gene>
<dbReference type="EMBL" id="BAAFSF010000001">
    <property type="protein sequence ID" value="GAB1251159.1"/>
    <property type="molecule type" value="Genomic_DNA"/>
</dbReference>
<keyword evidence="3 4" id="KW-0472">Membrane</keyword>
<dbReference type="Gene3D" id="3.40.710.10">
    <property type="entry name" value="DD-peptidase/beta-lactamase superfamily"/>
    <property type="match status" value="1"/>
</dbReference>
<feature type="transmembrane region" description="Helical" evidence="4">
    <location>
        <begin position="28"/>
        <end position="51"/>
    </location>
</feature>
<keyword evidence="2" id="KW-0378">Hydrolase</keyword>
<dbReference type="SMART" id="SM00740">
    <property type="entry name" value="PASTA"/>
    <property type="match status" value="1"/>
</dbReference>